<reference evidence="1" key="1">
    <citation type="journal article" date="2015" name="PeerJ">
        <title>First genomic representation of candidate bacterial phylum KSB3 points to enhanced environmental sensing as a trigger of wastewater bulking.</title>
        <authorList>
            <person name="Sekiguchi Y."/>
            <person name="Ohashi A."/>
            <person name="Parks D.H."/>
            <person name="Yamauchi T."/>
            <person name="Tyson G.W."/>
            <person name="Hugenholtz P."/>
        </authorList>
    </citation>
    <scope>NUCLEOTIDE SEQUENCE [LARGE SCALE GENOMIC DNA]</scope>
</reference>
<sequence length="139" mass="16135">MKILISVIIIQFVFISATYGQTTPIETVELWNKTYGTAEMEQCGDITTAKMRDNKPRSVWVYDTWKQLDKIDYRKEMSEIIQQKIDADIAVIVVQSRIYALDGYVDQKELFTLLNVNGTWLIDELVVGDEVLEEKHEQL</sequence>
<dbReference type="AlphaFoldDB" id="A0A081BUG9"/>
<protein>
    <recommendedName>
        <fullName evidence="3">DUF4878 domain-containing protein</fullName>
    </recommendedName>
</protein>
<name>A0A081BUG9_VECG1</name>
<evidence type="ECO:0008006" key="3">
    <source>
        <dbReference type="Google" id="ProtNLM"/>
    </source>
</evidence>
<proteinExistence type="predicted"/>
<accession>A0A081BUG9</accession>
<dbReference type="HOGENOM" id="CLU_1841192_0_0_0"/>
<keyword evidence="2" id="KW-1185">Reference proteome</keyword>
<gene>
    <name evidence="1" type="ORF">U27_02935</name>
</gene>
<dbReference type="Proteomes" id="UP000030661">
    <property type="component" value="Unassembled WGS sequence"/>
</dbReference>
<evidence type="ECO:0000313" key="2">
    <source>
        <dbReference type="Proteomes" id="UP000030661"/>
    </source>
</evidence>
<evidence type="ECO:0000313" key="1">
    <source>
        <dbReference type="EMBL" id="GAK55974.1"/>
    </source>
</evidence>
<dbReference type="EMBL" id="DF820464">
    <property type="protein sequence ID" value="GAK55974.1"/>
    <property type="molecule type" value="Genomic_DNA"/>
</dbReference>
<organism evidence="1">
    <name type="scientific">Vecturithrix granuli</name>
    <dbReference type="NCBI Taxonomy" id="1499967"/>
    <lineage>
        <taxon>Bacteria</taxon>
        <taxon>Candidatus Moduliflexota</taxon>
        <taxon>Candidatus Vecturitrichia</taxon>
        <taxon>Candidatus Vecturitrichales</taxon>
        <taxon>Candidatus Vecturitrichaceae</taxon>
        <taxon>Candidatus Vecturithrix</taxon>
    </lineage>
</organism>